<protein>
    <submittedName>
        <fullName evidence="2">Uncharacterized protein</fullName>
    </submittedName>
</protein>
<feature type="region of interest" description="Disordered" evidence="1">
    <location>
        <begin position="1"/>
        <end position="59"/>
    </location>
</feature>
<dbReference type="AlphaFoldDB" id="R0LI99"/>
<keyword evidence="3" id="KW-1185">Reference proteome</keyword>
<name>R0LI99_ANAPL</name>
<dbReference type="EMBL" id="KB743235">
    <property type="protein sequence ID" value="EOB00108.1"/>
    <property type="molecule type" value="Genomic_DNA"/>
</dbReference>
<proteinExistence type="predicted"/>
<feature type="compositionally biased region" description="Polar residues" evidence="1">
    <location>
        <begin position="1"/>
        <end position="18"/>
    </location>
</feature>
<feature type="compositionally biased region" description="Basic and acidic residues" evidence="1">
    <location>
        <begin position="19"/>
        <end position="29"/>
    </location>
</feature>
<sequence length="145" mass="16207">MTSLPQSANTSTLTSQKQSHFDSLSKDEGCSTGSKAAHKTRPALRADDKKSGAARERTHNLRHLSSLALAWHGKTDRLRAAHKTVMFNCSKENSEYINPRSYYSFPMKAVVVAIRGKLHDHKEKMFCALLTKIQPKLLVENLPSD</sequence>
<evidence type="ECO:0000256" key="1">
    <source>
        <dbReference type="SAM" id="MobiDB-lite"/>
    </source>
</evidence>
<gene>
    <name evidence="2" type="ORF">Anapl_06215</name>
</gene>
<reference evidence="3" key="1">
    <citation type="journal article" date="2013" name="Nat. Genet.">
        <title>The duck genome and transcriptome provide insight into an avian influenza virus reservoir species.</title>
        <authorList>
            <person name="Huang Y."/>
            <person name="Li Y."/>
            <person name="Burt D.W."/>
            <person name="Chen H."/>
            <person name="Zhang Y."/>
            <person name="Qian W."/>
            <person name="Kim H."/>
            <person name="Gan S."/>
            <person name="Zhao Y."/>
            <person name="Li J."/>
            <person name="Yi K."/>
            <person name="Feng H."/>
            <person name="Zhu P."/>
            <person name="Li B."/>
            <person name="Liu Q."/>
            <person name="Fairley S."/>
            <person name="Magor K.E."/>
            <person name="Du Z."/>
            <person name="Hu X."/>
            <person name="Goodman L."/>
            <person name="Tafer H."/>
            <person name="Vignal A."/>
            <person name="Lee T."/>
            <person name="Kim K.W."/>
            <person name="Sheng Z."/>
            <person name="An Y."/>
            <person name="Searle S."/>
            <person name="Herrero J."/>
            <person name="Groenen M.A."/>
            <person name="Crooijmans R.P."/>
            <person name="Faraut T."/>
            <person name="Cai Q."/>
            <person name="Webster R.G."/>
            <person name="Aldridge J.R."/>
            <person name="Warren W.C."/>
            <person name="Bartschat S."/>
            <person name="Kehr S."/>
            <person name="Marz M."/>
            <person name="Stadler P.F."/>
            <person name="Smith J."/>
            <person name="Kraus R.H."/>
            <person name="Zhao Y."/>
            <person name="Ren L."/>
            <person name="Fei J."/>
            <person name="Morisson M."/>
            <person name="Kaiser P."/>
            <person name="Griffin D.K."/>
            <person name="Rao M."/>
            <person name="Pitel F."/>
            <person name="Wang J."/>
            <person name="Li N."/>
        </authorList>
    </citation>
    <scope>NUCLEOTIDE SEQUENCE [LARGE SCALE GENOMIC DNA]</scope>
</reference>
<feature type="compositionally biased region" description="Basic and acidic residues" evidence="1">
    <location>
        <begin position="44"/>
        <end position="59"/>
    </location>
</feature>
<accession>R0LI99</accession>
<organism evidence="2 3">
    <name type="scientific">Anas platyrhynchos</name>
    <name type="common">Mallard</name>
    <name type="synonym">Anas boschas</name>
    <dbReference type="NCBI Taxonomy" id="8839"/>
    <lineage>
        <taxon>Eukaryota</taxon>
        <taxon>Metazoa</taxon>
        <taxon>Chordata</taxon>
        <taxon>Craniata</taxon>
        <taxon>Vertebrata</taxon>
        <taxon>Euteleostomi</taxon>
        <taxon>Archelosauria</taxon>
        <taxon>Archosauria</taxon>
        <taxon>Dinosauria</taxon>
        <taxon>Saurischia</taxon>
        <taxon>Theropoda</taxon>
        <taxon>Coelurosauria</taxon>
        <taxon>Aves</taxon>
        <taxon>Neognathae</taxon>
        <taxon>Galloanserae</taxon>
        <taxon>Anseriformes</taxon>
        <taxon>Anatidae</taxon>
        <taxon>Anatinae</taxon>
        <taxon>Anas</taxon>
    </lineage>
</organism>
<dbReference type="Proteomes" id="UP000296049">
    <property type="component" value="Unassembled WGS sequence"/>
</dbReference>
<evidence type="ECO:0000313" key="2">
    <source>
        <dbReference type="EMBL" id="EOB00108.1"/>
    </source>
</evidence>
<evidence type="ECO:0000313" key="3">
    <source>
        <dbReference type="Proteomes" id="UP000296049"/>
    </source>
</evidence>